<feature type="compositionally biased region" description="Low complexity" evidence="2">
    <location>
        <begin position="508"/>
        <end position="518"/>
    </location>
</feature>
<accession>A0A514D9S8</accession>
<evidence type="ECO:0000256" key="2">
    <source>
        <dbReference type="SAM" id="MobiDB-lite"/>
    </source>
</evidence>
<organism evidence="3">
    <name type="scientific">Riboviria sp</name>
    <dbReference type="NCBI Taxonomy" id="2585031"/>
    <lineage>
        <taxon>Viruses</taxon>
        <taxon>Riboviria</taxon>
    </lineage>
</organism>
<name>A0A514D9S8_9VIRU</name>
<gene>
    <name evidence="3" type="ORF">H1Rhizo25534_000001</name>
</gene>
<evidence type="ECO:0000256" key="1">
    <source>
        <dbReference type="ARBA" id="ARBA00022801"/>
    </source>
</evidence>
<dbReference type="GO" id="GO:0016787">
    <property type="term" value="F:hydrolase activity"/>
    <property type="evidence" value="ECO:0007669"/>
    <property type="project" value="UniProtKB-KW"/>
</dbReference>
<dbReference type="Gene3D" id="2.40.10.10">
    <property type="entry name" value="Trypsin-like serine proteases"/>
    <property type="match status" value="2"/>
</dbReference>
<reference evidence="3" key="1">
    <citation type="submission" date="2019-05" db="EMBL/GenBank/DDBJ databases">
        <title>Metatranscriptomic reconstruction reveals RNA viruses with the potential to shape carbon cycling in soil.</title>
        <authorList>
            <person name="Starr E.P."/>
            <person name="Nuccio E."/>
            <person name="Pett-Ridge J."/>
            <person name="Banfield J.F."/>
            <person name="Firestone M.K."/>
        </authorList>
    </citation>
    <scope>NUCLEOTIDE SEQUENCE</scope>
    <source>
        <strain evidence="3">H1_Rhizo_25_scaffold_534</strain>
    </source>
</reference>
<feature type="compositionally biased region" description="Basic and acidic residues" evidence="2">
    <location>
        <begin position="458"/>
        <end position="472"/>
    </location>
</feature>
<evidence type="ECO:0008006" key="4">
    <source>
        <dbReference type="Google" id="ProtNLM"/>
    </source>
</evidence>
<sequence>MILVCIVFGVCVPALLAAVMQLIKYSYHELVDTVREVASTLVWGGVWIVRALRFFLRLVINPVLSYRSTQLLKKSVVDVKPLVRSFADSKLVFEGGVAYMEVALANGPLLVRPPQDLLLALLSQRIQRQDSEVPETYLPTSRPMLMTELVQGQVVLRAGNDVIGHGVRVTINGLNGMLTAKHVLKTLYASQDRMFGSTKKSLPFGEFAIHGHLKGGDLVFVDIPSVQWSLVGIKSATIGHNVNQGQPLCIMAETSEGLVQCRGVVTSPGGEFKHSVSTQGGFSGAPIFSGGKVVGIHVRGGPDYNVGVAVGPWITEEIESNDGAGGSYNSAKGISMRDEIERDSMTYDRAWITGEGKVLKALRFKDATMAPISSMRMLKVSDTKSGFLWSDVLDEEDDWTPEYEDREDFSSAKLSEAFAAEIALLKEEEKVGKLADVSADFQNGRRPAQPSSGVTTSIKKESGSPSKKGEKQRLKRKAQRATKALAKSAVVDTASASVEVGKIDCQTPSETLSSTSSSGPQQALKTSSDLLRSMPKVIGKPLPRKMKSSQSRGSSSKPATPHAKPIPKAMRDFLNSLKLKSPVGVSRKWLNSEEQRELMGEQYSKNPMVVKLLATYVPPSKSS</sequence>
<dbReference type="InterPro" id="IPR043504">
    <property type="entry name" value="Peptidase_S1_PA_chymotrypsin"/>
</dbReference>
<dbReference type="EMBL" id="MN035455">
    <property type="protein sequence ID" value="QDH90347.1"/>
    <property type="molecule type" value="Genomic_DNA"/>
</dbReference>
<keyword evidence="1" id="KW-0378">Hydrolase</keyword>
<dbReference type="InterPro" id="IPR009003">
    <property type="entry name" value="Peptidase_S1_PA"/>
</dbReference>
<protein>
    <recommendedName>
        <fullName evidence="4">Serine protease</fullName>
    </recommendedName>
</protein>
<proteinExistence type="predicted"/>
<feature type="region of interest" description="Disordered" evidence="2">
    <location>
        <begin position="441"/>
        <end position="488"/>
    </location>
</feature>
<feature type="region of interest" description="Disordered" evidence="2">
    <location>
        <begin position="508"/>
        <end position="570"/>
    </location>
</feature>
<dbReference type="SUPFAM" id="SSF50494">
    <property type="entry name" value="Trypsin-like serine proteases"/>
    <property type="match status" value="1"/>
</dbReference>
<evidence type="ECO:0000313" key="3">
    <source>
        <dbReference type="EMBL" id="QDH90347.1"/>
    </source>
</evidence>
<feature type="compositionally biased region" description="Polar residues" evidence="2">
    <location>
        <begin position="519"/>
        <end position="530"/>
    </location>
</feature>